<evidence type="ECO:0000313" key="2">
    <source>
        <dbReference type="EMBL" id="RSM40757.1"/>
    </source>
</evidence>
<feature type="transmembrane region" description="Helical" evidence="1">
    <location>
        <begin position="268"/>
        <end position="291"/>
    </location>
</feature>
<dbReference type="OrthoDB" id="9928435at2"/>
<keyword evidence="1" id="KW-1133">Transmembrane helix</keyword>
<evidence type="ECO:0000256" key="1">
    <source>
        <dbReference type="SAM" id="Phobius"/>
    </source>
</evidence>
<dbReference type="AlphaFoldDB" id="A0A428WCQ6"/>
<evidence type="ECO:0000313" key="3">
    <source>
        <dbReference type="Proteomes" id="UP000286716"/>
    </source>
</evidence>
<protein>
    <submittedName>
        <fullName evidence="2">Uncharacterized protein</fullName>
    </submittedName>
</protein>
<organism evidence="2 3">
    <name type="scientific">Amycolatopsis balhimycina DSM 5908</name>
    <dbReference type="NCBI Taxonomy" id="1081091"/>
    <lineage>
        <taxon>Bacteria</taxon>
        <taxon>Bacillati</taxon>
        <taxon>Actinomycetota</taxon>
        <taxon>Actinomycetes</taxon>
        <taxon>Pseudonocardiales</taxon>
        <taxon>Pseudonocardiaceae</taxon>
        <taxon>Amycolatopsis</taxon>
    </lineage>
</organism>
<reference evidence="2 3" key="1">
    <citation type="submission" date="2018-05" db="EMBL/GenBank/DDBJ databases">
        <title>Evolution of GPA BGCs.</title>
        <authorList>
            <person name="Waglechner N."/>
            <person name="Wright G.D."/>
        </authorList>
    </citation>
    <scope>NUCLEOTIDE SEQUENCE [LARGE SCALE GENOMIC DNA]</scope>
    <source>
        <strain evidence="2 3">DSM 5908</strain>
    </source>
</reference>
<feature type="transmembrane region" description="Helical" evidence="1">
    <location>
        <begin position="26"/>
        <end position="45"/>
    </location>
</feature>
<keyword evidence="3" id="KW-1185">Reference proteome</keyword>
<comment type="caution">
    <text evidence="2">The sequence shown here is derived from an EMBL/GenBank/DDBJ whole genome shotgun (WGS) entry which is preliminary data.</text>
</comment>
<keyword evidence="1" id="KW-0472">Membrane</keyword>
<name>A0A428WCQ6_AMYBA</name>
<accession>A0A428WCQ6</accession>
<dbReference type="Proteomes" id="UP000286716">
    <property type="component" value="Unassembled WGS sequence"/>
</dbReference>
<proteinExistence type="predicted"/>
<keyword evidence="1" id="KW-0812">Transmembrane</keyword>
<gene>
    <name evidence="2" type="ORF">DMA12_26435</name>
</gene>
<dbReference type="RefSeq" id="WP_020640083.1">
    <property type="nucleotide sequence ID" value="NZ_QHHU01000038.1"/>
</dbReference>
<dbReference type="EMBL" id="QHHU01000038">
    <property type="protein sequence ID" value="RSM40757.1"/>
    <property type="molecule type" value="Genomic_DNA"/>
</dbReference>
<sequence length="292" mass="31985">MRGVGVFLLVAGVVGSLVLRFSPEPLSVLDFLPLPVIFLGGYLYFRGGQHAALHLSRQPHSGGDFVLYLRAFSTDPTALGSTFRSMFWAGLATMSTDVECMATALLPFGRLHVIGRPGEGLPRPGGKTVYSGDEAWKQVVQEMLLTARLVVVRPAANPGVLWELARAREIVPADRLLIEVRGLSSRRYRETVQAMAKFGFTMPERRPRRGGFIRFSPTWQPELLPLSGPLVRRGLVNVYRRMAVFALRPVFDHHGVSWTRPSVSAGSVASLAVMGLIGLVIVIGFVVGVFFS</sequence>